<sequence length="398" mass="41537">MSAAETAGGDRLVDRVRTELARGAPDAAFDRVATAQIAQRSSGLVVDSLSIAELSGALAAEFSGAGVLQPLLERPGTTDVLVNGAEQVWVDDGSGLTRAEVRFSTQEAVRALACRLAASCGRRLDDSSPFVDAVLADGTRLHAVLPPVAAVPTLSLRIVARRRWRLGDLDAAGMMAPGVADLLRACVGARLSLLLSGGTGTGKTTLLAALLAEAGPRERIVTIEDARELAVDHPHVVSLVTRSANIERSGAIDLAELVRQSLRMRADRVVVGEFRGAEMIELLAALNTGHAGGAATVHANSTRDVPSRLVALAALGGMPADVLQAQTASAIELLVHLRRAGSGLREVSEIALAPQPGEAPGANLVWSMADGPGPRARALRRLLRERGRQDDTVPELLS</sequence>
<evidence type="ECO:0000313" key="4">
    <source>
        <dbReference type="Proteomes" id="UP001056336"/>
    </source>
</evidence>
<feature type="domain" description="Bacterial type II secretion system protein E" evidence="2">
    <location>
        <begin position="65"/>
        <end position="317"/>
    </location>
</feature>
<proteinExistence type="inferred from homology"/>
<evidence type="ECO:0000256" key="1">
    <source>
        <dbReference type="ARBA" id="ARBA00006611"/>
    </source>
</evidence>
<accession>A0ABY4QZ72</accession>
<comment type="similarity">
    <text evidence="1">Belongs to the GSP E family.</text>
</comment>
<keyword evidence="4" id="KW-1185">Reference proteome</keyword>
<dbReference type="Gene3D" id="3.40.50.300">
    <property type="entry name" value="P-loop containing nucleotide triphosphate hydrolases"/>
    <property type="match status" value="1"/>
</dbReference>
<dbReference type="Pfam" id="PF00437">
    <property type="entry name" value="T2SSE"/>
    <property type="match status" value="1"/>
</dbReference>
<reference evidence="3" key="1">
    <citation type="journal article" date="2018" name="Int. J. Syst. Evol. Microbiol.">
        <title>Jatrophihabitans telluris sp. nov., isolated from sediment soil of lava forest wetlands and the emended description of the genus Jatrophihabitans.</title>
        <authorList>
            <person name="Lee K.C."/>
            <person name="Suh M.K."/>
            <person name="Eom M.K."/>
            <person name="Kim K.K."/>
            <person name="Kim J.S."/>
            <person name="Kim D.S."/>
            <person name="Ko S.H."/>
            <person name="Shin Y.K."/>
            <person name="Lee J.S."/>
        </authorList>
    </citation>
    <scope>NUCLEOTIDE SEQUENCE</scope>
    <source>
        <strain evidence="3">N237</strain>
    </source>
</reference>
<reference evidence="3" key="2">
    <citation type="submission" date="2022-05" db="EMBL/GenBank/DDBJ databases">
        <authorList>
            <person name="Kim J.-S."/>
            <person name="Lee K."/>
            <person name="Suh M."/>
            <person name="Eom M."/>
            <person name="Kim J.-S."/>
            <person name="Kim D.-S."/>
            <person name="Ko S.-H."/>
            <person name="Shin Y."/>
            <person name="Lee J.-S."/>
        </authorList>
    </citation>
    <scope>NUCLEOTIDE SEQUENCE</scope>
    <source>
        <strain evidence="3">N237</strain>
    </source>
</reference>
<dbReference type="InterPro" id="IPR022399">
    <property type="entry name" value="TadA-like_ATPase"/>
</dbReference>
<evidence type="ECO:0000259" key="2">
    <source>
        <dbReference type="Pfam" id="PF00437"/>
    </source>
</evidence>
<gene>
    <name evidence="3" type="ORF">M6D93_17930</name>
</gene>
<protein>
    <submittedName>
        <fullName evidence="3">TadA family conjugal transfer-associated ATPase</fullName>
    </submittedName>
</protein>
<dbReference type="InterPro" id="IPR001482">
    <property type="entry name" value="T2SS/T4SS_dom"/>
</dbReference>
<dbReference type="EMBL" id="CP097332">
    <property type="protein sequence ID" value="UQX88149.1"/>
    <property type="molecule type" value="Genomic_DNA"/>
</dbReference>
<dbReference type="Gene3D" id="3.30.450.380">
    <property type="match status" value="1"/>
</dbReference>
<organism evidence="3 4">
    <name type="scientific">Jatrophihabitans telluris</name>
    <dbReference type="NCBI Taxonomy" id="2038343"/>
    <lineage>
        <taxon>Bacteria</taxon>
        <taxon>Bacillati</taxon>
        <taxon>Actinomycetota</taxon>
        <taxon>Actinomycetes</taxon>
        <taxon>Jatrophihabitantales</taxon>
        <taxon>Jatrophihabitantaceae</taxon>
        <taxon>Jatrophihabitans</taxon>
    </lineage>
</organism>
<dbReference type="PANTHER" id="PTHR30486">
    <property type="entry name" value="TWITCHING MOTILITY PROTEIN PILT"/>
    <property type="match status" value="1"/>
</dbReference>
<dbReference type="SUPFAM" id="SSF52540">
    <property type="entry name" value="P-loop containing nucleoside triphosphate hydrolases"/>
    <property type="match status" value="1"/>
</dbReference>
<evidence type="ECO:0000313" key="3">
    <source>
        <dbReference type="EMBL" id="UQX88149.1"/>
    </source>
</evidence>
<name>A0ABY4QZ72_9ACTN</name>
<dbReference type="RefSeq" id="WP_249771368.1">
    <property type="nucleotide sequence ID" value="NZ_CP097332.1"/>
</dbReference>
<dbReference type="InterPro" id="IPR027417">
    <property type="entry name" value="P-loop_NTPase"/>
</dbReference>
<dbReference type="InterPro" id="IPR050921">
    <property type="entry name" value="T4SS_GSP_E_ATPase"/>
</dbReference>
<dbReference type="Proteomes" id="UP001056336">
    <property type="component" value="Chromosome"/>
</dbReference>
<dbReference type="NCBIfam" id="TIGR03819">
    <property type="entry name" value="heli_sec_ATPase"/>
    <property type="match status" value="1"/>
</dbReference>
<dbReference type="CDD" id="cd01130">
    <property type="entry name" value="VirB11-like_ATPase"/>
    <property type="match status" value="1"/>
</dbReference>
<dbReference type="PANTHER" id="PTHR30486:SF6">
    <property type="entry name" value="TYPE IV PILUS RETRACTATION ATPASE PILT"/>
    <property type="match status" value="1"/>
</dbReference>